<evidence type="ECO:0000313" key="4">
    <source>
        <dbReference type="Proteomes" id="UP000006727"/>
    </source>
</evidence>
<accession>A0A2K1JE25</accession>
<feature type="transmembrane region" description="Helical" evidence="1">
    <location>
        <begin position="12"/>
        <end position="37"/>
    </location>
</feature>
<gene>
    <name evidence="2" type="ORF">PHYPA_020061</name>
</gene>
<dbReference type="Gramene" id="Pp3c15_21980V3.1">
    <property type="protein sequence ID" value="PAC:32928604.CDS.1"/>
    <property type="gene ID" value="Pp3c15_21980"/>
</dbReference>
<dbReference type="AlphaFoldDB" id="A0A2K1JE25"/>
<reference evidence="3" key="3">
    <citation type="submission" date="2020-12" db="UniProtKB">
        <authorList>
            <consortium name="EnsemblPlants"/>
        </authorList>
    </citation>
    <scope>IDENTIFICATION</scope>
</reference>
<dbReference type="Proteomes" id="UP000006727">
    <property type="component" value="Chromosome 15"/>
</dbReference>
<keyword evidence="1" id="KW-0472">Membrane</keyword>
<name>A0A2K1JE25_PHYPA</name>
<organism evidence="2">
    <name type="scientific">Physcomitrium patens</name>
    <name type="common">Spreading-leaved earth moss</name>
    <name type="synonym">Physcomitrella patens</name>
    <dbReference type="NCBI Taxonomy" id="3218"/>
    <lineage>
        <taxon>Eukaryota</taxon>
        <taxon>Viridiplantae</taxon>
        <taxon>Streptophyta</taxon>
        <taxon>Embryophyta</taxon>
        <taxon>Bryophyta</taxon>
        <taxon>Bryophytina</taxon>
        <taxon>Bryopsida</taxon>
        <taxon>Funariidae</taxon>
        <taxon>Funariales</taxon>
        <taxon>Funariaceae</taxon>
        <taxon>Physcomitrium</taxon>
    </lineage>
</organism>
<feature type="transmembrane region" description="Helical" evidence="1">
    <location>
        <begin position="43"/>
        <end position="62"/>
    </location>
</feature>
<evidence type="ECO:0000313" key="3">
    <source>
        <dbReference type="EnsemblPlants" id="PAC:32928604.CDS.1"/>
    </source>
</evidence>
<dbReference type="EnsemblPlants" id="Pp3c15_21980V3.1">
    <property type="protein sequence ID" value="PAC:32928604.CDS.1"/>
    <property type="gene ID" value="Pp3c15_21980"/>
</dbReference>
<evidence type="ECO:0000256" key="1">
    <source>
        <dbReference type="SAM" id="Phobius"/>
    </source>
</evidence>
<reference evidence="2 4" key="2">
    <citation type="journal article" date="2018" name="Plant J.">
        <title>The Physcomitrella patens chromosome-scale assembly reveals moss genome structure and evolution.</title>
        <authorList>
            <person name="Lang D."/>
            <person name="Ullrich K.K."/>
            <person name="Murat F."/>
            <person name="Fuchs J."/>
            <person name="Jenkins J."/>
            <person name="Haas F.B."/>
            <person name="Piednoel M."/>
            <person name="Gundlach H."/>
            <person name="Van Bel M."/>
            <person name="Meyberg R."/>
            <person name="Vives C."/>
            <person name="Morata J."/>
            <person name="Symeonidi A."/>
            <person name="Hiss M."/>
            <person name="Muchero W."/>
            <person name="Kamisugi Y."/>
            <person name="Saleh O."/>
            <person name="Blanc G."/>
            <person name="Decker E.L."/>
            <person name="van Gessel N."/>
            <person name="Grimwood J."/>
            <person name="Hayes R.D."/>
            <person name="Graham S.W."/>
            <person name="Gunter L.E."/>
            <person name="McDaniel S.F."/>
            <person name="Hoernstein S.N.W."/>
            <person name="Larsson A."/>
            <person name="Li F.W."/>
            <person name="Perroud P.F."/>
            <person name="Phillips J."/>
            <person name="Ranjan P."/>
            <person name="Rokshar D.S."/>
            <person name="Rothfels C.J."/>
            <person name="Schneider L."/>
            <person name="Shu S."/>
            <person name="Stevenson D.W."/>
            <person name="Thummler F."/>
            <person name="Tillich M."/>
            <person name="Villarreal Aguilar J.C."/>
            <person name="Widiez T."/>
            <person name="Wong G.K."/>
            <person name="Wymore A."/>
            <person name="Zhang Y."/>
            <person name="Zimmer A.D."/>
            <person name="Quatrano R.S."/>
            <person name="Mayer K.F.X."/>
            <person name="Goodstein D."/>
            <person name="Casacuberta J.M."/>
            <person name="Vandepoele K."/>
            <person name="Reski R."/>
            <person name="Cuming A.C."/>
            <person name="Tuskan G.A."/>
            <person name="Maumus F."/>
            <person name="Salse J."/>
            <person name="Schmutz J."/>
            <person name="Rensing S.A."/>
        </authorList>
    </citation>
    <scope>NUCLEOTIDE SEQUENCE [LARGE SCALE GENOMIC DNA]</scope>
    <source>
        <strain evidence="3 4">cv. Gransden 2004</strain>
    </source>
</reference>
<keyword evidence="1" id="KW-0812">Transmembrane</keyword>
<dbReference type="EMBL" id="ABEU02000015">
    <property type="protein sequence ID" value="PNR39781.1"/>
    <property type="molecule type" value="Genomic_DNA"/>
</dbReference>
<dbReference type="EnsemblPlants" id="Pp3c15_21980V3.2">
    <property type="protein sequence ID" value="PAC:32928605.CDS.1"/>
    <property type="gene ID" value="Pp3c15_21980"/>
</dbReference>
<proteinExistence type="predicted"/>
<evidence type="ECO:0000313" key="2">
    <source>
        <dbReference type="EMBL" id="PNR39781.1"/>
    </source>
</evidence>
<keyword evidence="4" id="KW-1185">Reference proteome</keyword>
<keyword evidence="1" id="KW-1133">Transmembrane helix</keyword>
<sequence length="126" mass="13689">MCIEIMEALGMGGLHIVVHCIWLFLALSLTCLTLATSLLLHRISLIFISIFFLSAGVPHFAIGTINTGRLSLLCTLTILTACVNQNHPMLAKEFDRVRAGKSPVARDLSRCGLEQSPVNKRSVVGT</sequence>
<reference evidence="2 4" key="1">
    <citation type="journal article" date="2008" name="Science">
        <title>The Physcomitrella genome reveals evolutionary insights into the conquest of land by plants.</title>
        <authorList>
            <person name="Rensing S."/>
            <person name="Lang D."/>
            <person name="Zimmer A."/>
            <person name="Terry A."/>
            <person name="Salamov A."/>
            <person name="Shapiro H."/>
            <person name="Nishiyama T."/>
            <person name="Perroud P.-F."/>
            <person name="Lindquist E."/>
            <person name="Kamisugi Y."/>
            <person name="Tanahashi T."/>
            <person name="Sakakibara K."/>
            <person name="Fujita T."/>
            <person name="Oishi K."/>
            <person name="Shin-I T."/>
            <person name="Kuroki Y."/>
            <person name="Toyoda A."/>
            <person name="Suzuki Y."/>
            <person name="Hashimoto A."/>
            <person name="Yamaguchi K."/>
            <person name="Sugano A."/>
            <person name="Kohara Y."/>
            <person name="Fujiyama A."/>
            <person name="Anterola A."/>
            <person name="Aoki S."/>
            <person name="Ashton N."/>
            <person name="Barbazuk W.B."/>
            <person name="Barker E."/>
            <person name="Bennetzen J."/>
            <person name="Bezanilla M."/>
            <person name="Blankenship R."/>
            <person name="Cho S.H."/>
            <person name="Dutcher S."/>
            <person name="Estelle M."/>
            <person name="Fawcett J.A."/>
            <person name="Gundlach H."/>
            <person name="Hanada K."/>
            <person name="Heyl A."/>
            <person name="Hicks K.A."/>
            <person name="Hugh J."/>
            <person name="Lohr M."/>
            <person name="Mayer K."/>
            <person name="Melkozernov A."/>
            <person name="Murata T."/>
            <person name="Nelson D."/>
            <person name="Pils B."/>
            <person name="Prigge M."/>
            <person name="Reiss B."/>
            <person name="Renner T."/>
            <person name="Rombauts S."/>
            <person name="Rushton P."/>
            <person name="Sanderfoot A."/>
            <person name="Schween G."/>
            <person name="Shiu S.-H."/>
            <person name="Stueber K."/>
            <person name="Theodoulou F.L."/>
            <person name="Tu H."/>
            <person name="Van de Peer Y."/>
            <person name="Verrier P.J."/>
            <person name="Waters E."/>
            <person name="Wood A."/>
            <person name="Yang L."/>
            <person name="Cove D."/>
            <person name="Cuming A."/>
            <person name="Hasebe M."/>
            <person name="Lucas S."/>
            <person name="Mishler D.B."/>
            <person name="Reski R."/>
            <person name="Grigoriev I."/>
            <person name="Quatrano R.S."/>
            <person name="Boore J.L."/>
        </authorList>
    </citation>
    <scope>NUCLEOTIDE SEQUENCE [LARGE SCALE GENOMIC DNA]</scope>
    <source>
        <strain evidence="3 4">cv. Gransden 2004</strain>
    </source>
</reference>
<dbReference type="InParanoid" id="A0A2K1JE25"/>
<protein>
    <submittedName>
        <fullName evidence="2 3">Uncharacterized protein</fullName>
    </submittedName>
</protein>
<dbReference type="PaxDb" id="3218-PP1S271_66V6.1"/>
<dbReference type="Gramene" id="Pp3c15_21980V3.2">
    <property type="protein sequence ID" value="PAC:32928605.CDS.1"/>
    <property type="gene ID" value="Pp3c15_21980"/>
</dbReference>